<sequence>MSKKPRMPTGGLNLPAPASQGAAPPPPASQGAGPPPPASQGAAPPPPASQGAGPPPPASQGAGPPPPAAQGAAPPPPAAQGAGPPPPASQGAAPPPPASQGAAPPPPAAQGAAPPPPAAQGAAPAPQALQLVGPPQPLGLPQAPQLVAPIQPQGLPPVPPQQTAPDQSFNALQELLALKDRTERLERAESGQATDRLLLEARAYAARRNGAFDAFTMSALLKALVEAAVLSGHANSVKWAHASAAFDQQLERGGAEDLQSLATAFIGDKEQAAIADTVAKWKKGCGYHQSYGAPTYTGVGRGTWGSWQPPAAQSQFAYPYPSSDTIASNQCRICRGFDHFARVYHVPEWEMQYPFRPLEAYKEGLTKDVDLMALPSNAQANEQGQKLKFFSPYPTDGADGVDVFTQDISDRKVYVFPPYHLIPATLAFLLEQKADATIVVPDFTPRLFWWPIVQAKSRASMLVARKGDIALAYPKTQTGASSRRHRRRGIWRERPTFYDLWAF</sequence>
<feature type="compositionally biased region" description="Pro residues" evidence="1">
    <location>
        <begin position="23"/>
        <end position="118"/>
    </location>
</feature>
<feature type="region of interest" description="Disordered" evidence="1">
    <location>
        <begin position="1"/>
        <end position="124"/>
    </location>
</feature>
<evidence type="ECO:0000313" key="2">
    <source>
        <dbReference type="EMBL" id="CAH1254254.1"/>
    </source>
</evidence>
<dbReference type="OrthoDB" id="6097038at2759"/>
<evidence type="ECO:0000313" key="3">
    <source>
        <dbReference type="Proteomes" id="UP000838412"/>
    </source>
</evidence>
<evidence type="ECO:0000256" key="1">
    <source>
        <dbReference type="SAM" id="MobiDB-lite"/>
    </source>
</evidence>
<keyword evidence="3" id="KW-1185">Reference proteome</keyword>
<dbReference type="AlphaFoldDB" id="A0A8J9ZII7"/>
<dbReference type="EMBL" id="OV696687">
    <property type="protein sequence ID" value="CAH1254254.1"/>
    <property type="molecule type" value="Genomic_DNA"/>
</dbReference>
<name>A0A8J9ZII7_BRALA</name>
<reference evidence="2" key="1">
    <citation type="submission" date="2022-01" db="EMBL/GenBank/DDBJ databases">
        <authorList>
            <person name="Braso-Vives M."/>
        </authorList>
    </citation>
    <scope>NUCLEOTIDE SEQUENCE</scope>
</reference>
<dbReference type="Proteomes" id="UP000838412">
    <property type="component" value="Chromosome 2"/>
</dbReference>
<gene>
    <name evidence="2" type="primary">MAGEL2</name>
    <name evidence="2" type="ORF">BLAG_LOCUS13735</name>
</gene>
<organism evidence="2 3">
    <name type="scientific">Branchiostoma lanceolatum</name>
    <name type="common">Common lancelet</name>
    <name type="synonym">Amphioxus lanceolatum</name>
    <dbReference type="NCBI Taxonomy" id="7740"/>
    <lineage>
        <taxon>Eukaryota</taxon>
        <taxon>Metazoa</taxon>
        <taxon>Chordata</taxon>
        <taxon>Cephalochordata</taxon>
        <taxon>Leptocardii</taxon>
        <taxon>Amphioxiformes</taxon>
        <taxon>Branchiostomatidae</taxon>
        <taxon>Branchiostoma</taxon>
    </lineage>
</organism>
<proteinExistence type="predicted"/>
<accession>A0A8J9ZII7</accession>
<protein>
    <submittedName>
        <fullName evidence="2">MAGEL2 protein</fullName>
    </submittedName>
</protein>